<proteinExistence type="predicted"/>
<sequence>MEMEMEVKAVEAMVIQKLTQLMNQESLANNKLIIHQLQNFLKNLQSFSQQNNISERYHLQVVYEFEDEIEKLAFRVAPQKKNMFGFMMKQTFFSNNLNSCRSLTKTITKCQTKICTSPKDGSTISSSISGSSSAVWPIPKNPTPKWEFLTRSIDSKLCLLYMTLFPKDFNIPLVHLQSLRLTSVNDMGRPSKLVLKPLMNLDKLSHLNLYGNLERLPAPNEFPPTIKVLTLSISRLNKDPMETLERLPCLIVLRLLGDSYTGKRMVCHRGGFKKLEVLKLWMLKELEEWDVEDEAMERLKELDIRCCYKLHNIPPRLLSKQRSL</sequence>
<organism evidence="1 2">
    <name type="scientific">Arctium lappa</name>
    <name type="common">Greater burdock</name>
    <name type="synonym">Lappa major</name>
    <dbReference type="NCBI Taxonomy" id="4217"/>
    <lineage>
        <taxon>Eukaryota</taxon>
        <taxon>Viridiplantae</taxon>
        <taxon>Streptophyta</taxon>
        <taxon>Embryophyta</taxon>
        <taxon>Tracheophyta</taxon>
        <taxon>Spermatophyta</taxon>
        <taxon>Magnoliopsida</taxon>
        <taxon>eudicotyledons</taxon>
        <taxon>Gunneridae</taxon>
        <taxon>Pentapetalae</taxon>
        <taxon>asterids</taxon>
        <taxon>campanulids</taxon>
        <taxon>Asterales</taxon>
        <taxon>Asteraceae</taxon>
        <taxon>Carduoideae</taxon>
        <taxon>Cardueae</taxon>
        <taxon>Arctiinae</taxon>
        <taxon>Arctium</taxon>
    </lineage>
</organism>
<comment type="caution">
    <text evidence="1">The sequence shown here is derived from an EMBL/GenBank/DDBJ whole genome shotgun (WGS) entry which is preliminary data.</text>
</comment>
<reference evidence="2" key="1">
    <citation type="journal article" date="2022" name="Mol. Ecol. Resour.">
        <title>The genomes of chicory, endive, great burdock and yacon provide insights into Asteraceae palaeo-polyploidization history and plant inulin production.</title>
        <authorList>
            <person name="Fan W."/>
            <person name="Wang S."/>
            <person name="Wang H."/>
            <person name="Wang A."/>
            <person name="Jiang F."/>
            <person name="Liu H."/>
            <person name="Zhao H."/>
            <person name="Xu D."/>
            <person name="Zhang Y."/>
        </authorList>
    </citation>
    <scope>NUCLEOTIDE SEQUENCE [LARGE SCALE GENOMIC DNA]</scope>
    <source>
        <strain evidence="2">cv. Niubang</strain>
    </source>
</reference>
<keyword evidence="2" id="KW-1185">Reference proteome</keyword>
<dbReference type="EMBL" id="CM042048">
    <property type="protein sequence ID" value="KAI3757337.1"/>
    <property type="molecule type" value="Genomic_DNA"/>
</dbReference>
<gene>
    <name evidence="1" type="ORF">L6452_04873</name>
</gene>
<protein>
    <submittedName>
        <fullName evidence="1">Uncharacterized protein</fullName>
    </submittedName>
</protein>
<accession>A0ACB9EEU9</accession>
<evidence type="ECO:0000313" key="2">
    <source>
        <dbReference type="Proteomes" id="UP001055879"/>
    </source>
</evidence>
<evidence type="ECO:0000313" key="1">
    <source>
        <dbReference type="EMBL" id="KAI3757337.1"/>
    </source>
</evidence>
<reference evidence="1 2" key="2">
    <citation type="journal article" date="2022" name="Mol. Ecol. Resour.">
        <title>The genomes of chicory, endive, great burdock and yacon provide insights into Asteraceae paleo-polyploidization history and plant inulin production.</title>
        <authorList>
            <person name="Fan W."/>
            <person name="Wang S."/>
            <person name="Wang H."/>
            <person name="Wang A."/>
            <person name="Jiang F."/>
            <person name="Liu H."/>
            <person name="Zhao H."/>
            <person name="Xu D."/>
            <person name="Zhang Y."/>
        </authorList>
    </citation>
    <scope>NUCLEOTIDE SEQUENCE [LARGE SCALE GENOMIC DNA]</scope>
    <source>
        <strain evidence="2">cv. Niubang</strain>
    </source>
</reference>
<dbReference type="Proteomes" id="UP001055879">
    <property type="component" value="Linkage Group LG02"/>
</dbReference>
<name>A0ACB9EEU9_ARCLA</name>